<organism evidence="1 2">
    <name type="scientific">Muntiacus reevesi</name>
    <name type="common">Reeves' muntjac</name>
    <name type="synonym">Cervus reevesi</name>
    <dbReference type="NCBI Taxonomy" id="9886"/>
    <lineage>
        <taxon>Eukaryota</taxon>
        <taxon>Metazoa</taxon>
        <taxon>Chordata</taxon>
        <taxon>Craniata</taxon>
        <taxon>Vertebrata</taxon>
        <taxon>Euteleostomi</taxon>
        <taxon>Mammalia</taxon>
        <taxon>Eutheria</taxon>
        <taxon>Laurasiatheria</taxon>
        <taxon>Artiodactyla</taxon>
        <taxon>Ruminantia</taxon>
        <taxon>Pecora</taxon>
        <taxon>Cervidae</taxon>
        <taxon>Muntiacinae</taxon>
        <taxon>Muntiacus</taxon>
    </lineage>
</organism>
<evidence type="ECO:0000313" key="2">
    <source>
        <dbReference type="Proteomes" id="UP000326062"/>
    </source>
</evidence>
<dbReference type="AlphaFoldDB" id="A0A5N3UVQ8"/>
<accession>A0A5N3UVQ8</accession>
<protein>
    <submittedName>
        <fullName evidence="1">Uncharacterized protein</fullName>
    </submittedName>
</protein>
<dbReference type="PANTHER" id="PTHR31666">
    <property type="entry name" value="PROTEIN CXORF40A-RELATED"/>
    <property type="match status" value="1"/>
</dbReference>
<sequence length="69" mass="7818">LMDIGDTLLCPENLEHNQKYLTVLTNHRWLLNPVPERGGKDILQVDIPEHMIPLWAGGLSKLGSREESD</sequence>
<dbReference type="PANTHER" id="PTHR31666:SF0">
    <property type="entry name" value="PROTEIN EOLA1-RELATED"/>
    <property type="match status" value="1"/>
</dbReference>
<dbReference type="Proteomes" id="UP000326062">
    <property type="component" value="Unassembled WGS sequence"/>
</dbReference>
<dbReference type="EMBL" id="VCEB01004153">
    <property type="protein sequence ID" value="KAB0340846.1"/>
    <property type="molecule type" value="Genomic_DNA"/>
</dbReference>
<gene>
    <name evidence="1" type="ORF">FD755_024679</name>
</gene>
<evidence type="ECO:0000313" key="1">
    <source>
        <dbReference type="EMBL" id="KAB0340846.1"/>
    </source>
</evidence>
<keyword evidence="2" id="KW-1185">Reference proteome</keyword>
<comment type="caution">
    <text evidence="1">The sequence shown here is derived from an EMBL/GenBank/DDBJ whole genome shotgun (WGS) entry which is preliminary data.</text>
</comment>
<proteinExistence type="predicted"/>
<reference evidence="1 2" key="1">
    <citation type="submission" date="2019-06" db="EMBL/GenBank/DDBJ databases">
        <title>Discovery of a novel chromosome fission-fusion reversal in muntjac.</title>
        <authorList>
            <person name="Mudd A.B."/>
            <person name="Bredeson J.V."/>
            <person name="Baum R."/>
            <person name="Hockemeyer D."/>
            <person name="Rokhsar D.S."/>
        </authorList>
    </citation>
    <scope>NUCLEOTIDE SEQUENCE [LARGE SCALE GENOMIC DNA]</scope>
    <source>
        <strain evidence="1">UCam_UCB_Mr</strain>
        <tissue evidence="1">Fibroblast cell line</tissue>
    </source>
</reference>
<feature type="non-terminal residue" evidence="1">
    <location>
        <position position="1"/>
    </location>
</feature>
<name>A0A5N3UVQ8_MUNRE</name>
<dbReference type="InterPro" id="IPR033615">
    <property type="entry name" value="EOLA1/EOLA2"/>
</dbReference>